<dbReference type="EMBL" id="JARPOI010000004">
    <property type="protein sequence ID" value="KAJ9182231.1"/>
    <property type="molecule type" value="Genomic_DNA"/>
</dbReference>
<evidence type="ECO:0000313" key="3">
    <source>
        <dbReference type="Proteomes" id="UP001174677"/>
    </source>
</evidence>
<dbReference type="Proteomes" id="UP001174677">
    <property type="component" value="Chromosome 4"/>
</dbReference>
<protein>
    <submittedName>
        <fullName evidence="2">Uncharacterized protein</fullName>
    </submittedName>
</protein>
<feature type="compositionally biased region" description="Basic and acidic residues" evidence="1">
    <location>
        <begin position="1"/>
        <end position="12"/>
    </location>
</feature>
<gene>
    <name evidence="2" type="ORF">P3X46_006251</name>
</gene>
<keyword evidence="3" id="KW-1185">Reference proteome</keyword>
<reference evidence="2" key="1">
    <citation type="journal article" date="2023" name="Plant Biotechnol. J.">
        <title>Chromosome-level wild Hevea brasiliensis genome provides new tools for genomic-assisted breeding and valuable loci to elevate rubber yield.</title>
        <authorList>
            <person name="Cheng H."/>
            <person name="Song X."/>
            <person name="Hu Y."/>
            <person name="Wu T."/>
            <person name="Yang Q."/>
            <person name="An Z."/>
            <person name="Feng S."/>
            <person name="Deng Z."/>
            <person name="Wu W."/>
            <person name="Zeng X."/>
            <person name="Tu M."/>
            <person name="Wang X."/>
            <person name="Huang H."/>
        </authorList>
    </citation>
    <scope>NUCLEOTIDE SEQUENCE</scope>
    <source>
        <strain evidence="2">MT/VB/25A 57/8</strain>
    </source>
</reference>
<feature type="region of interest" description="Disordered" evidence="1">
    <location>
        <begin position="1"/>
        <end position="46"/>
    </location>
</feature>
<evidence type="ECO:0000313" key="2">
    <source>
        <dbReference type="EMBL" id="KAJ9182231.1"/>
    </source>
</evidence>
<name>A0ABQ9MQ34_HEVBR</name>
<proteinExistence type="predicted"/>
<organism evidence="2 3">
    <name type="scientific">Hevea brasiliensis</name>
    <name type="common">Para rubber tree</name>
    <name type="synonym">Siphonia brasiliensis</name>
    <dbReference type="NCBI Taxonomy" id="3981"/>
    <lineage>
        <taxon>Eukaryota</taxon>
        <taxon>Viridiplantae</taxon>
        <taxon>Streptophyta</taxon>
        <taxon>Embryophyta</taxon>
        <taxon>Tracheophyta</taxon>
        <taxon>Spermatophyta</taxon>
        <taxon>Magnoliopsida</taxon>
        <taxon>eudicotyledons</taxon>
        <taxon>Gunneridae</taxon>
        <taxon>Pentapetalae</taxon>
        <taxon>rosids</taxon>
        <taxon>fabids</taxon>
        <taxon>Malpighiales</taxon>
        <taxon>Euphorbiaceae</taxon>
        <taxon>Crotonoideae</taxon>
        <taxon>Micrandreae</taxon>
        <taxon>Hevea</taxon>
    </lineage>
</organism>
<comment type="caution">
    <text evidence="2">The sequence shown here is derived from an EMBL/GenBank/DDBJ whole genome shotgun (WGS) entry which is preliminary data.</text>
</comment>
<accession>A0ABQ9MQ34</accession>
<evidence type="ECO:0000256" key="1">
    <source>
        <dbReference type="SAM" id="MobiDB-lite"/>
    </source>
</evidence>
<feature type="compositionally biased region" description="Basic and acidic residues" evidence="1">
    <location>
        <begin position="20"/>
        <end position="32"/>
    </location>
</feature>
<sequence length="259" mass="29103">MSVNRIKQDRQQRTGAGVIKTEEKSELERENVENLEESEPIQRRGRTRKARVLVKVKRTDKESGNLGVTAEKLEMQGLNLRVTLGRNNEDCVILENLGGECSKMAPVGKRRRKKLQDLRSENSQVSFLGNKENIDFGLNLTEDAHDQANEAGFGENKEIKCEIVEECEIKERLDAETNCEDAENLGGLKESGGKAQINASENLGKGQEIVDLEKMALGQWLDYMEVHLPNQIIEATEQMIEGMRRKAEQKKAKVVPTVG</sequence>